<dbReference type="Proteomes" id="UP000449846">
    <property type="component" value="Unassembled WGS sequence"/>
</dbReference>
<accession>A0A844HXH9</accession>
<name>A0A844HXH9_9RHOB</name>
<protein>
    <recommendedName>
        <fullName evidence="3">Papain-like cysteine peptidase</fullName>
    </recommendedName>
</protein>
<dbReference type="EMBL" id="WMIG01000027">
    <property type="protein sequence ID" value="MTH62201.1"/>
    <property type="molecule type" value="Genomic_DNA"/>
</dbReference>
<comment type="caution">
    <text evidence="1">The sequence shown here is derived from an EMBL/GenBank/DDBJ whole genome shotgun (WGS) entry which is preliminary data.</text>
</comment>
<keyword evidence="2" id="KW-1185">Reference proteome</keyword>
<evidence type="ECO:0000313" key="1">
    <source>
        <dbReference type="EMBL" id="MTH62201.1"/>
    </source>
</evidence>
<proteinExistence type="predicted"/>
<dbReference type="AlphaFoldDB" id="A0A844HXH9"/>
<sequence>MKIDEVFNGKFSAAEAEVQLKKILHQWWYNNSHAGLAISRGDLYEIVSARDRSRSLLDQLFSRLLEEAEVRRSNFSLFSSWKFVSLGEDCFSRSLTTRWGFKKSSGLGEKSRPFDLAVHPPGSLKALIDEDFAGYLDSEYLQFSERANHCFNRKYGVGFNHETGVEYAEDDFKKLKEVYARRVAIFQGDLLDTARTCFVLHLEGPSDKKWGDAMRLIDTILERSASVDPVIFCISTFKFGANIDCAARLGFERKGVYFIEKAYPFPKYVWHVSNRTEEGKEFEKNIAENVASLLTDHVDRLGGEYRPQGA</sequence>
<evidence type="ECO:0008006" key="3">
    <source>
        <dbReference type="Google" id="ProtNLM"/>
    </source>
</evidence>
<dbReference type="RefSeq" id="WP_155042152.1">
    <property type="nucleotide sequence ID" value="NZ_WMIG01000027.1"/>
</dbReference>
<dbReference type="OrthoDB" id="8452537at2"/>
<organism evidence="1 2">
    <name type="scientific">Paracoccus litorisediminis</name>
    <dbReference type="NCBI Taxonomy" id="2006130"/>
    <lineage>
        <taxon>Bacteria</taxon>
        <taxon>Pseudomonadati</taxon>
        <taxon>Pseudomonadota</taxon>
        <taxon>Alphaproteobacteria</taxon>
        <taxon>Rhodobacterales</taxon>
        <taxon>Paracoccaceae</taxon>
        <taxon>Paracoccus</taxon>
    </lineage>
</organism>
<gene>
    <name evidence="1" type="ORF">GL300_23700</name>
</gene>
<evidence type="ECO:0000313" key="2">
    <source>
        <dbReference type="Proteomes" id="UP000449846"/>
    </source>
</evidence>
<reference evidence="1 2" key="1">
    <citation type="submission" date="2019-11" db="EMBL/GenBank/DDBJ databases">
        <authorList>
            <person name="Dong K."/>
        </authorList>
    </citation>
    <scope>NUCLEOTIDE SEQUENCE [LARGE SCALE GENOMIC DNA]</scope>
    <source>
        <strain evidence="1 2">NBRC 112902</strain>
    </source>
</reference>